<organism evidence="2 3">
    <name type="scientific">Actinokineospora soli</name>
    <dbReference type="NCBI Taxonomy" id="1048753"/>
    <lineage>
        <taxon>Bacteria</taxon>
        <taxon>Bacillati</taxon>
        <taxon>Actinomycetota</taxon>
        <taxon>Actinomycetes</taxon>
        <taxon>Pseudonocardiales</taxon>
        <taxon>Pseudonocardiaceae</taxon>
        <taxon>Actinokineospora</taxon>
    </lineage>
</organism>
<proteinExistence type="predicted"/>
<gene>
    <name evidence="2" type="ORF">ACFQV2_14820</name>
</gene>
<sequence>MQQIDQFDVVPRTRAQGDPADQLPPAVGEGREVEPVVLKHLLRLRADGGGERFGQPVHRQRRVEDPLGEPPAVAARGGRRDQQAVRLEVAQRPDLLPVGGE</sequence>
<feature type="region of interest" description="Disordered" evidence="1">
    <location>
        <begin position="48"/>
        <end position="101"/>
    </location>
</feature>
<dbReference type="Proteomes" id="UP001596512">
    <property type="component" value="Unassembled WGS sequence"/>
</dbReference>
<evidence type="ECO:0000313" key="3">
    <source>
        <dbReference type="Proteomes" id="UP001596512"/>
    </source>
</evidence>
<reference evidence="3" key="1">
    <citation type="journal article" date="2019" name="Int. J. Syst. Evol. Microbiol.">
        <title>The Global Catalogue of Microorganisms (GCM) 10K type strain sequencing project: providing services to taxonomists for standard genome sequencing and annotation.</title>
        <authorList>
            <consortium name="The Broad Institute Genomics Platform"/>
            <consortium name="The Broad Institute Genome Sequencing Center for Infectious Disease"/>
            <person name="Wu L."/>
            <person name="Ma J."/>
        </authorList>
    </citation>
    <scope>NUCLEOTIDE SEQUENCE [LARGE SCALE GENOMIC DNA]</scope>
    <source>
        <strain evidence="3">JCM 17695</strain>
    </source>
</reference>
<protein>
    <submittedName>
        <fullName evidence="2">Uncharacterized protein</fullName>
    </submittedName>
</protein>
<feature type="region of interest" description="Disordered" evidence="1">
    <location>
        <begin position="1"/>
        <end position="31"/>
    </location>
</feature>
<dbReference type="EMBL" id="JBHTEY010000004">
    <property type="protein sequence ID" value="MFC7614610.1"/>
    <property type="molecule type" value="Genomic_DNA"/>
</dbReference>
<evidence type="ECO:0000256" key="1">
    <source>
        <dbReference type="SAM" id="MobiDB-lite"/>
    </source>
</evidence>
<evidence type="ECO:0000313" key="2">
    <source>
        <dbReference type="EMBL" id="MFC7614610.1"/>
    </source>
</evidence>
<accession>A0ABW2TLK2</accession>
<comment type="caution">
    <text evidence="2">The sequence shown here is derived from an EMBL/GenBank/DDBJ whole genome shotgun (WGS) entry which is preliminary data.</text>
</comment>
<keyword evidence="3" id="KW-1185">Reference proteome</keyword>
<name>A0ABW2TLK2_9PSEU</name>